<gene>
    <name evidence="1" type="ORF">CAI16_05355</name>
</gene>
<dbReference type="Proteomes" id="UP000256488">
    <property type="component" value="Unassembled WGS sequence"/>
</dbReference>
<sequence length="91" mass="10838">MNDPNVFENPCPICKKKEATRLCDYVTKYIVTTIDFRATYETCDLPLCEDCASRYGQFDFCPQHEALFNQLKLPKELQRYANRAKFKNMWR</sequence>
<accession>A0A3E0WTQ1</accession>
<organism evidence="1 2">
    <name type="scientific">Virgibacillus dokdonensis</name>
    <dbReference type="NCBI Taxonomy" id="302167"/>
    <lineage>
        <taxon>Bacteria</taxon>
        <taxon>Bacillati</taxon>
        <taxon>Bacillota</taxon>
        <taxon>Bacilli</taxon>
        <taxon>Bacillales</taxon>
        <taxon>Bacillaceae</taxon>
        <taxon>Virgibacillus</taxon>
    </lineage>
</organism>
<protein>
    <submittedName>
        <fullName evidence="1">Uncharacterized protein</fullName>
    </submittedName>
</protein>
<dbReference type="RefSeq" id="WP_116277570.1">
    <property type="nucleotide sequence ID" value="NZ_NFZX01000007.1"/>
</dbReference>
<comment type="caution">
    <text evidence="1">The sequence shown here is derived from an EMBL/GenBank/DDBJ whole genome shotgun (WGS) entry which is preliminary data.</text>
</comment>
<evidence type="ECO:0000313" key="1">
    <source>
        <dbReference type="EMBL" id="RFA36218.1"/>
    </source>
</evidence>
<reference evidence="1 2" key="1">
    <citation type="submission" date="2017-05" db="EMBL/GenBank/DDBJ databases">
        <title>Virgibacillus sp. AK90 isolated from a saltern of Kakinada, India.</title>
        <authorList>
            <person name="Gupta V."/>
            <person name="Sidhu C."/>
            <person name="Korpole S."/>
            <person name="Pinnaka A.K."/>
        </authorList>
    </citation>
    <scope>NUCLEOTIDE SEQUENCE [LARGE SCALE GENOMIC DNA]</scope>
    <source>
        <strain evidence="1 2">AK90</strain>
    </source>
</reference>
<dbReference type="EMBL" id="NFZX01000007">
    <property type="protein sequence ID" value="RFA36218.1"/>
    <property type="molecule type" value="Genomic_DNA"/>
</dbReference>
<name>A0A3E0WTQ1_9BACI</name>
<evidence type="ECO:0000313" key="2">
    <source>
        <dbReference type="Proteomes" id="UP000256488"/>
    </source>
</evidence>
<proteinExistence type="predicted"/>
<dbReference type="AlphaFoldDB" id="A0A3E0WTQ1"/>